<organism evidence="2 3">
    <name type="scientific">Poecilia reticulata</name>
    <name type="common">Guppy</name>
    <name type="synonym">Acanthophacelus reticulatus</name>
    <dbReference type="NCBI Taxonomy" id="8081"/>
    <lineage>
        <taxon>Eukaryota</taxon>
        <taxon>Metazoa</taxon>
        <taxon>Chordata</taxon>
        <taxon>Craniata</taxon>
        <taxon>Vertebrata</taxon>
        <taxon>Euteleostomi</taxon>
        <taxon>Actinopterygii</taxon>
        <taxon>Neopterygii</taxon>
        <taxon>Teleostei</taxon>
        <taxon>Neoteleostei</taxon>
        <taxon>Acanthomorphata</taxon>
        <taxon>Ovalentaria</taxon>
        <taxon>Atherinomorphae</taxon>
        <taxon>Cyprinodontiformes</taxon>
        <taxon>Poeciliidae</taxon>
        <taxon>Poeciliinae</taxon>
        <taxon>Poecilia</taxon>
    </lineage>
</organism>
<reference evidence="3" key="1">
    <citation type="submission" date="2013-11" db="EMBL/GenBank/DDBJ databases">
        <title>The genomic landscape of the Guanapo guppy.</title>
        <authorList>
            <person name="Kuenstner A."/>
            <person name="Dreyer C."/>
        </authorList>
    </citation>
    <scope>NUCLEOTIDE SEQUENCE</scope>
    <source>
        <strain evidence="3">Guanapo</strain>
    </source>
</reference>
<sequence>MKLSSAPSKPPHPSVYLFVHPLDSLTTNRFLSLTVAELVIPSRLLHAMFSEVRPPAPKKFCGDVRKCKCFILQCAIIFSHSPQSFHHDDAKMTYMLSLLIGRALEWAEAKFPSLANFGCTFSEFLKEFKQVFCRDTDKTSTKTAKLQYEPNDLLSCYMIVSG</sequence>
<keyword evidence="3" id="KW-1185">Reference proteome</keyword>
<dbReference type="GeneTree" id="ENSGT00940000173342"/>
<protein>
    <recommendedName>
        <fullName evidence="1">DUF4939 domain-containing protein</fullName>
    </recommendedName>
</protein>
<evidence type="ECO:0000313" key="3">
    <source>
        <dbReference type="Proteomes" id="UP000242638"/>
    </source>
</evidence>
<dbReference type="InterPro" id="IPR032549">
    <property type="entry name" value="DUF4939"/>
</dbReference>
<reference evidence="2" key="2">
    <citation type="submission" date="2025-08" db="UniProtKB">
        <authorList>
            <consortium name="Ensembl"/>
        </authorList>
    </citation>
    <scope>IDENTIFICATION</scope>
    <source>
        <strain evidence="2">Guanapo</strain>
    </source>
</reference>
<dbReference type="Pfam" id="PF16297">
    <property type="entry name" value="DUF4939"/>
    <property type="match status" value="1"/>
</dbReference>
<proteinExistence type="predicted"/>
<reference evidence="2" key="3">
    <citation type="submission" date="2025-09" db="UniProtKB">
        <authorList>
            <consortium name="Ensembl"/>
        </authorList>
    </citation>
    <scope>IDENTIFICATION</scope>
    <source>
        <strain evidence="2">Guanapo</strain>
    </source>
</reference>
<feature type="domain" description="DUF4939" evidence="1">
    <location>
        <begin position="54"/>
        <end position="138"/>
    </location>
</feature>
<dbReference type="Ensembl" id="ENSPRET00000002922.1">
    <property type="protein sequence ID" value="ENSPREP00000002871.1"/>
    <property type="gene ID" value="ENSPREG00000002087.1"/>
</dbReference>
<dbReference type="Proteomes" id="UP000242638">
    <property type="component" value="Unassembled WGS sequence"/>
</dbReference>
<dbReference type="AlphaFoldDB" id="A0A3P9MZX8"/>
<name>A0A3P9MZX8_POERE</name>
<evidence type="ECO:0000313" key="2">
    <source>
        <dbReference type="Ensembl" id="ENSPREP00000002871.1"/>
    </source>
</evidence>
<evidence type="ECO:0000259" key="1">
    <source>
        <dbReference type="Pfam" id="PF16297"/>
    </source>
</evidence>
<accession>A0A3P9MZX8</accession>